<comment type="caution">
    <text evidence="1">The sequence shown here is derived from an EMBL/GenBank/DDBJ whole genome shotgun (WGS) entry which is preliminary data.</text>
</comment>
<dbReference type="RefSeq" id="WP_380918085.1">
    <property type="nucleotide sequence ID" value="NZ_JBHUPE010000001.1"/>
</dbReference>
<dbReference type="EMBL" id="JBHUPE010000001">
    <property type="protein sequence ID" value="MFD2902873.1"/>
    <property type="molecule type" value="Genomic_DNA"/>
</dbReference>
<dbReference type="Proteomes" id="UP001597509">
    <property type="component" value="Unassembled WGS sequence"/>
</dbReference>
<keyword evidence="2" id="KW-1185">Reference proteome</keyword>
<organism evidence="1 2">
    <name type="scientific">Sphingobacterium anhuiense</name>
    <dbReference type="NCBI Taxonomy" id="493780"/>
    <lineage>
        <taxon>Bacteria</taxon>
        <taxon>Pseudomonadati</taxon>
        <taxon>Bacteroidota</taxon>
        <taxon>Sphingobacteriia</taxon>
        <taxon>Sphingobacteriales</taxon>
        <taxon>Sphingobacteriaceae</taxon>
        <taxon>Sphingobacterium</taxon>
    </lineage>
</organism>
<evidence type="ECO:0000313" key="1">
    <source>
        <dbReference type="EMBL" id="MFD2902873.1"/>
    </source>
</evidence>
<sequence>MQHKFSNAKTGWKILRKTAEIPEKQRCKNKNKLCVAEAVFIKQRGS</sequence>
<protein>
    <submittedName>
        <fullName evidence="1">Uncharacterized protein</fullName>
    </submittedName>
</protein>
<evidence type="ECO:0000313" key="2">
    <source>
        <dbReference type="Proteomes" id="UP001597509"/>
    </source>
</evidence>
<proteinExistence type="predicted"/>
<name>A0ABW5YRA1_9SPHI</name>
<gene>
    <name evidence="1" type="ORF">ACFS6I_02985</name>
</gene>
<accession>A0ABW5YRA1</accession>
<reference evidence="2" key="1">
    <citation type="journal article" date="2019" name="Int. J. Syst. Evol. Microbiol.">
        <title>The Global Catalogue of Microorganisms (GCM) 10K type strain sequencing project: providing services to taxonomists for standard genome sequencing and annotation.</title>
        <authorList>
            <consortium name="The Broad Institute Genomics Platform"/>
            <consortium name="The Broad Institute Genome Sequencing Center for Infectious Disease"/>
            <person name="Wu L."/>
            <person name="Ma J."/>
        </authorList>
    </citation>
    <scope>NUCLEOTIDE SEQUENCE [LARGE SCALE GENOMIC DNA]</scope>
    <source>
        <strain evidence="2">KCTC 22209</strain>
    </source>
</reference>